<name>A0ABY3Q405_9PSED</name>
<organism evidence="1 2">
    <name type="scientific">Pseudomonas fitomaticsae</name>
    <dbReference type="NCBI Taxonomy" id="2837969"/>
    <lineage>
        <taxon>Bacteria</taxon>
        <taxon>Pseudomonadati</taxon>
        <taxon>Pseudomonadota</taxon>
        <taxon>Gammaproteobacteria</taxon>
        <taxon>Pseudomonadales</taxon>
        <taxon>Pseudomonadaceae</taxon>
        <taxon>Pseudomonas</taxon>
    </lineage>
</organism>
<proteinExistence type="predicted"/>
<dbReference type="Proteomes" id="UP001162907">
    <property type="component" value="Chromosome"/>
</dbReference>
<reference evidence="1 2" key="1">
    <citation type="journal article" date="2022" name="Int. J. Syst. Evol. Microbiol.">
        <title>Pseudomonas fitomaticsae sp. nov., isolated at Marimurtra Botanical Garden in Blanes, Catalonia, Spain.</title>
        <authorList>
            <person name="Atanasov K.E."/>
            <person name="Galbis D.M."/>
            <person name="Cornado D."/>
            <person name="Serpico A."/>
            <person name="Sanchez G."/>
            <person name="Bosch M."/>
            <person name="Ferrer A."/>
            <person name="Altabella T."/>
        </authorList>
    </citation>
    <scope>NUCLEOTIDE SEQUENCE [LARGE SCALE GENOMIC DNA]</scope>
    <source>
        <strain evidence="1 2">FIT81</strain>
    </source>
</reference>
<accession>A0ABY3Q405</accession>
<sequence>MLSAIAAVMDFGDVFNIWLCPDLSEKNGLIEYLHRKLLMFEEVVSIQRLEVKFDSAPTLRHKQLYANGLMQVRVLVLISGGDAQANEVSLHGHPAMQTLRLISYNGARPISGGWNVETQENRYAHDMTGGIARATPLVPAAHNRITDPVEPVQVYEFWITSTRPGSLQIAAEITLGDEVVRSNGQSGGDSSVTLEAISPVKYPVSHFSLEKVSERVIDRFDAIHRYSLGLYADRRSIHLLDWTSTQVQKDDEYATLFFVSKNINDSHPGGRTFCGYMAPVYGASATIRGPKGFVGTPVNQQPGNLTVLSYLSPDYQSQRARDQVFELTVFDEFGTEHWLRIRPDFSERSFKLI</sequence>
<keyword evidence="2" id="KW-1185">Reference proteome</keyword>
<dbReference type="RefSeq" id="WP_230735059.1">
    <property type="nucleotide sequence ID" value="NZ_CP075567.1"/>
</dbReference>
<dbReference type="EMBL" id="CP075567">
    <property type="protein sequence ID" value="UFQ00796.1"/>
    <property type="molecule type" value="Genomic_DNA"/>
</dbReference>
<gene>
    <name evidence="1" type="ORF">KJY40_03640</name>
</gene>
<protein>
    <submittedName>
        <fullName evidence="1">Uncharacterized protein</fullName>
    </submittedName>
</protein>
<evidence type="ECO:0000313" key="1">
    <source>
        <dbReference type="EMBL" id="UFQ00796.1"/>
    </source>
</evidence>
<evidence type="ECO:0000313" key="2">
    <source>
        <dbReference type="Proteomes" id="UP001162907"/>
    </source>
</evidence>